<evidence type="ECO:0000313" key="2">
    <source>
        <dbReference type="EMBL" id="KAI9201452.1"/>
    </source>
</evidence>
<name>A0AAD5JXQ6_ACENE</name>
<evidence type="ECO:0000313" key="3">
    <source>
        <dbReference type="Proteomes" id="UP001064489"/>
    </source>
</evidence>
<evidence type="ECO:0000256" key="1">
    <source>
        <dbReference type="SAM" id="MobiDB-lite"/>
    </source>
</evidence>
<reference evidence="2" key="1">
    <citation type="journal article" date="2022" name="Plant J.">
        <title>Strategies of tolerance reflected in two North American maple genomes.</title>
        <authorList>
            <person name="McEvoy S.L."/>
            <person name="Sezen U.U."/>
            <person name="Trouern-Trend A."/>
            <person name="McMahon S.M."/>
            <person name="Schaberg P.G."/>
            <person name="Yang J."/>
            <person name="Wegrzyn J.L."/>
            <person name="Swenson N.G."/>
        </authorList>
    </citation>
    <scope>NUCLEOTIDE SEQUENCE</scope>
    <source>
        <strain evidence="2">91603</strain>
    </source>
</reference>
<feature type="compositionally biased region" description="Polar residues" evidence="1">
    <location>
        <begin position="94"/>
        <end position="104"/>
    </location>
</feature>
<organism evidence="2 3">
    <name type="scientific">Acer negundo</name>
    <name type="common">Box elder</name>
    <dbReference type="NCBI Taxonomy" id="4023"/>
    <lineage>
        <taxon>Eukaryota</taxon>
        <taxon>Viridiplantae</taxon>
        <taxon>Streptophyta</taxon>
        <taxon>Embryophyta</taxon>
        <taxon>Tracheophyta</taxon>
        <taxon>Spermatophyta</taxon>
        <taxon>Magnoliopsida</taxon>
        <taxon>eudicotyledons</taxon>
        <taxon>Gunneridae</taxon>
        <taxon>Pentapetalae</taxon>
        <taxon>rosids</taxon>
        <taxon>malvids</taxon>
        <taxon>Sapindales</taxon>
        <taxon>Sapindaceae</taxon>
        <taxon>Hippocastanoideae</taxon>
        <taxon>Acereae</taxon>
        <taxon>Acer</taxon>
    </lineage>
</organism>
<dbReference type="AlphaFoldDB" id="A0AAD5JXQ6"/>
<feature type="compositionally biased region" description="Polar residues" evidence="1">
    <location>
        <begin position="7"/>
        <end position="23"/>
    </location>
</feature>
<protein>
    <submittedName>
        <fullName evidence="2">Uncharacterized protein</fullName>
    </submittedName>
</protein>
<proteinExistence type="predicted"/>
<gene>
    <name evidence="2" type="ORF">LWI28_023720</name>
</gene>
<accession>A0AAD5JXQ6</accession>
<reference evidence="2" key="2">
    <citation type="submission" date="2023-02" db="EMBL/GenBank/DDBJ databases">
        <authorList>
            <person name="Swenson N.G."/>
            <person name="Wegrzyn J.L."/>
            <person name="Mcevoy S.L."/>
        </authorList>
    </citation>
    <scope>NUCLEOTIDE SEQUENCE</scope>
    <source>
        <strain evidence="2">91603</strain>
        <tissue evidence="2">Leaf</tissue>
    </source>
</reference>
<feature type="region of interest" description="Disordered" evidence="1">
    <location>
        <begin position="87"/>
        <end position="112"/>
    </location>
</feature>
<dbReference type="Proteomes" id="UP001064489">
    <property type="component" value="Chromosome 9"/>
</dbReference>
<sequence length="145" mass="15569">MTDPKDSSSTNPTSYSKGSNDLFSIQGPNDPFFVNHSDNPTAILASPMLLKDNYNIGTLTDIAPQANLIEPHEDSILSIASLDNEMSPDALPVSDSSPVSTSGQPNPPLRLVGPRQPPSYLKHYHCPTLPHVANLIQSDSKVCFG</sequence>
<keyword evidence="3" id="KW-1185">Reference proteome</keyword>
<dbReference type="EMBL" id="JAJSOW010000001">
    <property type="protein sequence ID" value="KAI9201452.1"/>
    <property type="molecule type" value="Genomic_DNA"/>
</dbReference>
<comment type="caution">
    <text evidence="2">The sequence shown here is derived from an EMBL/GenBank/DDBJ whole genome shotgun (WGS) entry which is preliminary data.</text>
</comment>
<feature type="region of interest" description="Disordered" evidence="1">
    <location>
        <begin position="1"/>
        <end position="23"/>
    </location>
</feature>